<feature type="compositionally biased region" description="Low complexity" evidence="1">
    <location>
        <begin position="438"/>
        <end position="451"/>
    </location>
</feature>
<evidence type="ECO:0000313" key="2">
    <source>
        <dbReference type="EMBL" id="KAK7148036.1"/>
    </source>
</evidence>
<dbReference type="PANTHER" id="PTHR31025:SF9">
    <property type="entry name" value="SI:DKEY-286J15.1"/>
    <property type="match status" value="1"/>
</dbReference>
<dbReference type="Gene3D" id="1.10.150.50">
    <property type="entry name" value="Transcription Factor, Ets-1"/>
    <property type="match status" value="1"/>
</dbReference>
<organism evidence="2 3">
    <name type="scientific">Phoxinus phoxinus</name>
    <name type="common">Eurasian minnow</name>
    <dbReference type="NCBI Taxonomy" id="58324"/>
    <lineage>
        <taxon>Eukaryota</taxon>
        <taxon>Metazoa</taxon>
        <taxon>Chordata</taxon>
        <taxon>Craniata</taxon>
        <taxon>Vertebrata</taxon>
        <taxon>Euteleostomi</taxon>
        <taxon>Actinopterygii</taxon>
        <taxon>Neopterygii</taxon>
        <taxon>Teleostei</taxon>
        <taxon>Ostariophysi</taxon>
        <taxon>Cypriniformes</taxon>
        <taxon>Leuciscidae</taxon>
        <taxon>Phoxininae</taxon>
        <taxon>Phoxinus</taxon>
    </lineage>
</organism>
<feature type="compositionally biased region" description="Polar residues" evidence="1">
    <location>
        <begin position="209"/>
        <end position="226"/>
    </location>
</feature>
<evidence type="ECO:0000256" key="1">
    <source>
        <dbReference type="SAM" id="MobiDB-lite"/>
    </source>
</evidence>
<proteinExistence type="predicted"/>
<dbReference type="Proteomes" id="UP001364617">
    <property type="component" value="Unassembled WGS sequence"/>
</dbReference>
<feature type="region of interest" description="Disordered" evidence="1">
    <location>
        <begin position="205"/>
        <end position="226"/>
    </location>
</feature>
<evidence type="ECO:0000313" key="3">
    <source>
        <dbReference type="Proteomes" id="UP001364617"/>
    </source>
</evidence>
<feature type="region of interest" description="Disordered" evidence="1">
    <location>
        <begin position="289"/>
        <end position="308"/>
    </location>
</feature>
<protein>
    <submittedName>
        <fullName evidence="2">Uncharacterized protein</fullName>
    </submittedName>
</protein>
<comment type="caution">
    <text evidence="2">The sequence shown here is derived from an EMBL/GenBank/DDBJ whole genome shotgun (WGS) entry which is preliminary data.</text>
</comment>
<dbReference type="AlphaFoldDB" id="A0AAN9CRN6"/>
<accession>A0AAN9CRN6</accession>
<dbReference type="InterPro" id="IPR013761">
    <property type="entry name" value="SAM/pointed_sf"/>
</dbReference>
<dbReference type="PANTHER" id="PTHR31025">
    <property type="entry name" value="SI:CH211-196P9.1-RELATED"/>
    <property type="match status" value="1"/>
</dbReference>
<feature type="compositionally biased region" description="Polar residues" evidence="1">
    <location>
        <begin position="290"/>
        <end position="306"/>
    </location>
</feature>
<name>A0AAN9CRN6_9TELE</name>
<gene>
    <name evidence="2" type="ORF">R3I93_012369</name>
</gene>
<keyword evidence="3" id="KW-1185">Reference proteome</keyword>
<reference evidence="2 3" key="1">
    <citation type="submission" date="2024-02" db="EMBL/GenBank/DDBJ databases">
        <title>Chromosome-level genome assembly of the Eurasian Minnow (Phoxinus phoxinus).</title>
        <authorList>
            <person name="Oriowo T.O."/>
            <person name="Martin S."/>
            <person name="Stange M."/>
            <person name="Chrysostomakis Y."/>
            <person name="Brown T."/>
            <person name="Winkler S."/>
            <person name="Kukowka S."/>
            <person name="Myers E.W."/>
            <person name="Bohne A."/>
        </authorList>
    </citation>
    <scope>NUCLEOTIDE SEQUENCE [LARGE SCALE GENOMIC DNA]</scope>
    <source>
        <strain evidence="2">ZFMK-TIS-60720</strain>
        <tissue evidence="2">Whole Organism</tissue>
    </source>
</reference>
<sequence length="719" mass="81774">MDSYVKERLQEWNLCHLIETFQEEGVDEESFLLLDDASIAALIPRIGFRVKFKKYHSELLGSLGHSSVNSQSCPSQSPVRNDPPTPAQIILESCQARTSNSTFDIREILSNSGGSALISSLDRDRHLSLKERCQMVRLLVSHLMERFGENPTAEIKKEMALAITAQFPCLKSNEGYGYEVWYTPCRYRHPATGYLEERLRNVRKRLRKQPSQNSSSQTSFPLPESELSSTDIHTMLEWLKNNRGPHSQVTEFVGQTAPHRAAWIRSSGPETIEEINGEYPKLNEFPGMSLGNSSVNNQSCPSQSPVRNDPPTPAQIILESCQTRTSNSTFDIREILSNSGGSALISSLDRDRHLSLKERRHMVRLLVSHLMKRFGETPTAEIKKEMALAITAQFPCLKSNEGYGYEVWYTPCRYRHPATGYLEERLRNVRKRLRGQRQHSNPQPSQNSSPRPSFPLPESQLSSTVIQSMIEWLKNNRSPHSQVMEFMRHTAPHRAAWIRSLGTKTIEEINEEFPRLHDSPGMILQDFEIVFPDHADRLYEFWAPVFTDRILLFTKKEPKASDVLPENLEALPIDVRGEIALNCLPVILPSSPYRTNEKIVRPTYAEMKGSFIDIQPVGTDMVQYLDSETSPDPHVLVLGDKGNFSEVFVIFNGEAIEQETLVQAVDLCFKVFYVYAINYPKPSAPIWEFLQHAIFKIPGGVPSTHCCLLKNFVFTVTDH</sequence>
<feature type="region of interest" description="Disordered" evidence="1">
    <location>
        <begin position="433"/>
        <end position="458"/>
    </location>
</feature>
<dbReference type="EMBL" id="JAYKXH010000013">
    <property type="protein sequence ID" value="KAK7148036.1"/>
    <property type="molecule type" value="Genomic_DNA"/>
</dbReference>